<name>A0AAN9LDD2_PHACN</name>
<dbReference type="AlphaFoldDB" id="A0AAN9LDD2"/>
<keyword evidence="1" id="KW-0611">Plant defense</keyword>
<protein>
    <recommendedName>
        <fullName evidence="2">Disease resistance protein At4g27190-like leucine-rich repeats domain-containing protein</fullName>
    </recommendedName>
</protein>
<evidence type="ECO:0000256" key="1">
    <source>
        <dbReference type="ARBA" id="ARBA00022821"/>
    </source>
</evidence>
<dbReference type="PANTHER" id="PTHR33463">
    <property type="entry name" value="NB-ARC DOMAIN-CONTAINING PROTEIN-RELATED"/>
    <property type="match status" value="1"/>
</dbReference>
<reference evidence="3 4" key="1">
    <citation type="submission" date="2024-01" db="EMBL/GenBank/DDBJ databases">
        <title>The genomes of 5 underutilized Papilionoideae crops provide insights into root nodulation and disease resistanc.</title>
        <authorList>
            <person name="Jiang F."/>
        </authorList>
    </citation>
    <scope>NUCLEOTIDE SEQUENCE [LARGE SCALE GENOMIC DNA]</scope>
    <source>
        <strain evidence="3">JINMINGXINNONG_FW02</strain>
        <tissue evidence="3">Leaves</tissue>
    </source>
</reference>
<dbReference type="PANTHER" id="PTHR33463:SF145">
    <property type="entry name" value="NB-ARC DOMAIN-CONTAINING PROTEIN"/>
    <property type="match status" value="1"/>
</dbReference>
<accession>A0AAN9LDD2</accession>
<dbReference type="Proteomes" id="UP001374584">
    <property type="component" value="Unassembled WGS sequence"/>
</dbReference>
<dbReference type="EMBL" id="JAYMYR010000011">
    <property type="protein sequence ID" value="KAK7333764.1"/>
    <property type="molecule type" value="Genomic_DNA"/>
</dbReference>
<comment type="caution">
    <text evidence="3">The sequence shown here is derived from an EMBL/GenBank/DDBJ whole genome shotgun (WGS) entry which is preliminary data.</text>
</comment>
<dbReference type="InterPro" id="IPR057135">
    <property type="entry name" value="At4g27190-like_LRR"/>
</dbReference>
<keyword evidence="4" id="KW-1185">Reference proteome</keyword>
<gene>
    <name evidence="3" type="ORF">VNO80_30541</name>
</gene>
<organism evidence="3 4">
    <name type="scientific">Phaseolus coccineus</name>
    <name type="common">Scarlet runner bean</name>
    <name type="synonym">Phaseolus multiflorus</name>
    <dbReference type="NCBI Taxonomy" id="3886"/>
    <lineage>
        <taxon>Eukaryota</taxon>
        <taxon>Viridiplantae</taxon>
        <taxon>Streptophyta</taxon>
        <taxon>Embryophyta</taxon>
        <taxon>Tracheophyta</taxon>
        <taxon>Spermatophyta</taxon>
        <taxon>Magnoliopsida</taxon>
        <taxon>eudicotyledons</taxon>
        <taxon>Gunneridae</taxon>
        <taxon>Pentapetalae</taxon>
        <taxon>rosids</taxon>
        <taxon>fabids</taxon>
        <taxon>Fabales</taxon>
        <taxon>Fabaceae</taxon>
        <taxon>Papilionoideae</taxon>
        <taxon>50 kb inversion clade</taxon>
        <taxon>NPAAA clade</taxon>
        <taxon>indigoferoid/millettioid clade</taxon>
        <taxon>Phaseoleae</taxon>
        <taxon>Phaseolus</taxon>
    </lineage>
</organism>
<feature type="domain" description="Disease resistance protein At4g27190-like leucine-rich repeats" evidence="2">
    <location>
        <begin position="215"/>
        <end position="344"/>
    </location>
</feature>
<proteinExistence type="predicted"/>
<evidence type="ECO:0000313" key="4">
    <source>
        <dbReference type="Proteomes" id="UP001374584"/>
    </source>
</evidence>
<dbReference type="InterPro" id="IPR050905">
    <property type="entry name" value="Plant_NBS-LRR"/>
</dbReference>
<dbReference type="InterPro" id="IPR032675">
    <property type="entry name" value="LRR_dom_sf"/>
</dbReference>
<dbReference type="Pfam" id="PF23247">
    <property type="entry name" value="LRR_RPS2"/>
    <property type="match status" value="1"/>
</dbReference>
<evidence type="ECO:0000259" key="2">
    <source>
        <dbReference type="Pfam" id="PF23247"/>
    </source>
</evidence>
<dbReference type="SUPFAM" id="SSF52047">
    <property type="entry name" value="RNI-like"/>
    <property type="match status" value="1"/>
</dbReference>
<evidence type="ECO:0000313" key="3">
    <source>
        <dbReference type="EMBL" id="KAK7333764.1"/>
    </source>
</evidence>
<dbReference type="Gene3D" id="3.80.10.10">
    <property type="entry name" value="Ribonuclease Inhibitor"/>
    <property type="match status" value="1"/>
</dbReference>
<sequence>MLKQTLADKFSNATWVKNHLWLELIKGLLQRIWKCSINEHITTAANPLTEFQKMLVEGSNCWYFALYYLTLALIVLARGGSTDPAALTQNLSTVKLASRQLQEVKKATIPLKLSEITKLQFEELPNLRGFSCGDIVEWPSLEDVIVNYCPKLKKFGLGTINESQLKRFISDNQEQVDIDTKILHLFELSDQFSTIDKYFIEDNEEIREAIDNIRPSHFINLLKLFIKCCDERVNNFLYILTKRAHKLQDISIEQCKTLEHLFNLNELTPDKDGYGKYFTQIKALILTELHQLECIWNKDPVGIFGFENLQMVHIKGCSSLNNLFTASTAEKLTQLYELKLETCQMLEKIIQNGTIKTVKFPTLNKVEEGV</sequence>